<sequence length="492" mass="50655">MSVRPPSLSQSPAAPDAVDAAARASFHARWLAEVVRRHEEAHGALPDEAELTAARRAPPRFEDRLLARARLLAAREGWDADLARLARRLRVGAAAALVAAFVVGWAAGAAVLGDGGRAVNVVWALGGVLGAHLVGLLVWLGAVAFGLRRGQGGGAWLARAGRAAANLLDHGARAGPAAAALFGLLGRGGGLPWAAGLLNHLLWAAALGGAAGSMLLLFATRRYGFVWETTILPVGLFVELGSALGRLPAALGFPVPDSTALAAAGVPASAVGDGAAGRGWAGWLIGCVLLYGVLPRLLLAGLCAALLRRAVAAVRLDEDQPGHAALRARLLPDSERLGIHDADHSGAPPRAPAAPAGGEGALALALELGDDLDWPPPFGAGDIASAADPRCAPRRLDSREQRQAWLAAVRARPPQRLLVAVDARQTPDRGSLGTLVELAACAGCLRVWTLPGSAAGRLAQWRTALAERDLATADRAVLTDADAARRWLETGA</sequence>
<organism evidence="3 4">
    <name type="scientific">Azoarcus sp. (strain BH72)</name>
    <dbReference type="NCBI Taxonomy" id="418699"/>
    <lineage>
        <taxon>Bacteria</taxon>
        <taxon>Pseudomonadati</taxon>
        <taxon>Pseudomonadota</taxon>
        <taxon>Betaproteobacteria</taxon>
        <taxon>Rhodocyclales</taxon>
        <taxon>Zoogloeaceae</taxon>
        <taxon>Azoarcus</taxon>
    </lineage>
</organism>
<dbReference type="EMBL" id="AM406670">
    <property type="protein sequence ID" value="CAL92868.1"/>
    <property type="molecule type" value="Genomic_DNA"/>
</dbReference>
<evidence type="ECO:0000256" key="2">
    <source>
        <dbReference type="SAM" id="Phobius"/>
    </source>
</evidence>
<dbReference type="AlphaFoldDB" id="A1K213"/>
<keyword evidence="2" id="KW-0472">Membrane</keyword>
<keyword evidence="4" id="KW-1185">Reference proteome</keyword>
<keyword evidence="2" id="KW-1133">Transmembrane helix</keyword>
<dbReference type="STRING" id="62928.azo0251"/>
<feature type="transmembrane region" description="Helical" evidence="2">
    <location>
        <begin position="123"/>
        <end position="147"/>
    </location>
</feature>
<feature type="transmembrane region" description="Helical" evidence="2">
    <location>
        <begin position="280"/>
        <end position="307"/>
    </location>
</feature>
<keyword evidence="2" id="KW-0812">Transmembrane</keyword>
<reference evidence="3 4" key="1">
    <citation type="journal article" date="2006" name="Nat. Biotechnol.">
        <title>Complete genome of the mutualistic, N2-fixing grass endophyte Azoarcus sp. strain BH72.</title>
        <authorList>
            <person name="Krause A."/>
            <person name="Ramakumar A."/>
            <person name="Bartels D."/>
            <person name="Battistoni F."/>
            <person name="Bekel T."/>
            <person name="Boch J."/>
            <person name="Boehm M."/>
            <person name="Friedrich F."/>
            <person name="Hurek T."/>
            <person name="Krause L."/>
            <person name="Linke B."/>
            <person name="McHardy A.C."/>
            <person name="Sarkar A."/>
            <person name="Schneiker S."/>
            <person name="Syed A.A."/>
            <person name="Thauer R."/>
            <person name="Vorhoelter F.-J."/>
            <person name="Weidner S."/>
            <person name="Puehler A."/>
            <person name="Reinhold-Hurek B."/>
            <person name="Kaiser O."/>
            <person name="Goesmann A."/>
        </authorList>
    </citation>
    <scope>NUCLEOTIDE SEQUENCE [LARGE SCALE GENOMIC DNA]</scope>
    <source>
        <strain evidence="3 4">BH72</strain>
    </source>
</reference>
<feature type="region of interest" description="Disordered" evidence="1">
    <location>
        <begin position="338"/>
        <end position="357"/>
    </location>
</feature>
<dbReference type="Proteomes" id="UP000002588">
    <property type="component" value="Chromosome"/>
</dbReference>
<evidence type="ECO:0000313" key="3">
    <source>
        <dbReference type="EMBL" id="CAL92868.1"/>
    </source>
</evidence>
<feature type="transmembrane region" description="Helical" evidence="2">
    <location>
        <begin position="197"/>
        <end position="218"/>
    </location>
</feature>
<evidence type="ECO:0000256" key="1">
    <source>
        <dbReference type="SAM" id="MobiDB-lite"/>
    </source>
</evidence>
<evidence type="ECO:0000313" key="4">
    <source>
        <dbReference type="Proteomes" id="UP000002588"/>
    </source>
</evidence>
<accession>A1K213</accession>
<dbReference type="Pfam" id="PF11067">
    <property type="entry name" value="DUF2868"/>
    <property type="match status" value="1"/>
</dbReference>
<proteinExistence type="predicted"/>
<gene>
    <name evidence="3" type="ordered locus">azo0251</name>
</gene>
<feature type="transmembrane region" description="Helical" evidence="2">
    <location>
        <begin position="91"/>
        <end position="111"/>
    </location>
</feature>
<dbReference type="HOGENOM" id="CLU_044847_0_0_4"/>
<feature type="transmembrane region" description="Helical" evidence="2">
    <location>
        <begin position="167"/>
        <end position="185"/>
    </location>
</feature>
<protein>
    <submittedName>
        <fullName evidence="3">Conserved hypothetical membrane protein</fullName>
    </submittedName>
</protein>
<dbReference type="RefSeq" id="WP_011763986.1">
    <property type="nucleotide sequence ID" value="NC_008702.1"/>
</dbReference>
<dbReference type="KEGG" id="azo:azo0251"/>
<dbReference type="eggNOG" id="ENOG502Z9E3">
    <property type="taxonomic scope" value="Bacteria"/>
</dbReference>
<dbReference type="InterPro" id="IPR021296">
    <property type="entry name" value="DUF2868"/>
</dbReference>
<feature type="transmembrane region" description="Helical" evidence="2">
    <location>
        <begin position="225"/>
        <end position="244"/>
    </location>
</feature>
<name>A1K213_AZOSB</name>